<organism evidence="1 2">
    <name type="scientific">Aromia moschata</name>
    <dbReference type="NCBI Taxonomy" id="1265417"/>
    <lineage>
        <taxon>Eukaryota</taxon>
        <taxon>Metazoa</taxon>
        <taxon>Ecdysozoa</taxon>
        <taxon>Arthropoda</taxon>
        <taxon>Hexapoda</taxon>
        <taxon>Insecta</taxon>
        <taxon>Pterygota</taxon>
        <taxon>Neoptera</taxon>
        <taxon>Endopterygota</taxon>
        <taxon>Coleoptera</taxon>
        <taxon>Polyphaga</taxon>
        <taxon>Cucujiformia</taxon>
        <taxon>Chrysomeloidea</taxon>
        <taxon>Cerambycidae</taxon>
        <taxon>Cerambycinae</taxon>
        <taxon>Callichromatini</taxon>
        <taxon>Aromia</taxon>
    </lineage>
</organism>
<sequence length="63" mass="7275">MSPRHDEALRTRLGQFLGLRPKFLMVLTLQNIDPEKPENEFLVIFHANTSAYTFSSNVKRVSL</sequence>
<dbReference type="EMBL" id="JAPWTK010000510">
    <property type="protein sequence ID" value="KAJ8939075.1"/>
    <property type="molecule type" value="Genomic_DNA"/>
</dbReference>
<keyword evidence="2" id="KW-1185">Reference proteome</keyword>
<gene>
    <name evidence="1" type="ORF">NQ318_008678</name>
</gene>
<evidence type="ECO:0000313" key="2">
    <source>
        <dbReference type="Proteomes" id="UP001162162"/>
    </source>
</evidence>
<name>A0AAV8XJP9_9CUCU</name>
<dbReference type="AlphaFoldDB" id="A0AAV8XJP9"/>
<evidence type="ECO:0000313" key="1">
    <source>
        <dbReference type="EMBL" id="KAJ8939075.1"/>
    </source>
</evidence>
<comment type="caution">
    <text evidence="1">The sequence shown here is derived from an EMBL/GenBank/DDBJ whole genome shotgun (WGS) entry which is preliminary data.</text>
</comment>
<reference evidence="1" key="1">
    <citation type="journal article" date="2023" name="Insect Mol. Biol.">
        <title>Genome sequencing provides insights into the evolution of gene families encoding plant cell wall-degrading enzymes in longhorned beetles.</title>
        <authorList>
            <person name="Shin N.R."/>
            <person name="Okamura Y."/>
            <person name="Kirsch R."/>
            <person name="Pauchet Y."/>
        </authorList>
    </citation>
    <scope>NUCLEOTIDE SEQUENCE</scope>
    <source>
        <strain evidence="1">AMC_N1</strain>
    </source>
</reference>
<proteinExistence type="predicted"/>
<dbReference type="Proteomes" id="UP001162162">
    <property type="component" value="Unassembled WGS sequence"/>
</dbReference>
<protein>
    <submittedName>
        <fullName evidence="1">Uncharacterized protein</fullName>
    </submittedName>
</protein>
<accession>A0AAV8XJP9</accession>